<dbReference type="Pfam" id="PF07687">
    <property type="entry name" value="M20_dimer"/>
    <property type="match status" value="1"/>
</dbReference>
<dbReference type="SUPFAM" id="SSF55031">
    <property type="entry name" value="Bacterial exopeptidase dimerisation domain"/>
    <property type="match status" value="1"/>
</dbReference>
<comment type="similarity">
    <text evidence="1">Belongs to the peptidase M20A family.</text>
</comment>
<organism evidence="3 4">
    <name type="scientific">Chryseomicrobium palamuruense</name>
    <dbReference type="NCBI Taxonomy" id="682973"/>
    <lineage>
        <taxon>Bacteria</taxon>
        <taxon>Bacillati</taxon>
        <taxon>Bacillota</taxon>
        <taxon>Bacilli</taxon>
        <taxon>Bacillales</taxon>
        <taxon>Caryophanaceae</taxon>
        <taxon>Chryseomicrobium</taxon>
    </lineage>
</organism>
<dbReference type="InterPro" id="IPR011650">
    <property type="entry name" value="Peptidase_M20_dimer"/>
</dbReference>
<comment type="caution">
    <text evidence="3">The sequence shown here is derived from an EMBL/GenBank/DDBJ whole genome shotgun (WGS) entry which is preliminary data.</text>
</comment>
<dbReference type="InterPro" id="IPR017439">
    <property type="entry name" value="Amidohydrolase"/>
</dbReference>
<protein>
    <recommendedName>
        <fullName evidence="1">Peptidase M20 domain-containing protein 2</fullName>
    </recommendedName>
</protein>
<dbReference type="NCBIfam" id="TIGR01891">
    <property type="entry name" value="amidohydrolases"/>
    <property type="match status" value="1"/>
</dbReference>
<accession>A0ABV8URK9</accession>
<dbReference type="PIRSF" id="PIRSF037226">
    <property type="entry name" value="Amidohydrolase_ACY1L2_prd"/>
    <property type="match status" value="1"/>
</dbReference>
<feature type="domain" description="Peptidase M20 dimerisation" evidence="2">
    <location>
        <begin position="172"/>
        <end position="256"/>
    </location>
</feature>
<dbReference type="CDD" id="cd05672">
    <property type="entry name" value="M20_ACY1L2-like"/>
    <property type="match status" value="1"/>
</dbReference>
<evidence type="ECO:0000256" key="1">
    <source>
        <dbReference type="PIRNR" id="PIRNR037226"/>
    </source>
</evidence>
<evidence type="ECO:0000313" key="4">
    <source>
        <dbReference type="Proteomes" id="UP001595733"/>
    </source>
</evidence>
<dbReference type="Gene3D" id="3.30.70.360">
    <property type="match status" value="1"/>
</dbReference>
<dbReference type="PANTHER" id="PTHR30575">
    <property type="entry name" value="PEPTIDASE M20"/>
    <property type="match status" value="1"/>
</dbReference>
<name>A0ABV8URK9_9BACL</name>
<dbReference type="RefSeq" id="WP_378139810.1">
    <property type="nucleotide sequence ID" value="NZ_JBHSEF010000009.1"/>
</dbReference>
<evidence type="ECO:0000259" key="2">
    <source>
        <dbReference type="Pfam" id="PF07687"/>
    </source>
</evidence>
<dbReference type="PANTHER" id="PTHR30575:SF0">
    <property type="entry name" value="XAA-ARG DIPEPTIDASE"/>
    <property type="match status" value="1"/>
</dbReference>
<dbReference type="Proteomes" id="UP001595733">
    <property type="component" value="Unassembled WGS sequence"/>
</dbReference>
<keyword evidence="4" id="KW-1185">Reference proteome</keyword>
<dbReference type="SUPFAM" id="SSF53187">
    <property type="entry name" value="Zn-dependent exopeptidases"/>
    <property type="match status" value="1"/>
</dbReference>
<dbReference type="InterPro" id="IPR017144">
    <property type="entry name" value="Xaa-Arg_dipeptidase"/>
</dbReference>
<sequence length="387" mass="41982">MKEQLERYVEEIQQDLWQMSDHLYHHPELGDEEHESMELLTDYLARHDFQVEKGIVGRPTSFKATYDSGIPGPTIAFLSEYDALPEIGHGCGHNMIGTMGVGAGVLLSKVLADTGGKVYVLGTPAEETNGAKVDMAEQGIFADVDAAMMLHPADESYESGDSLAMDAIQFDYKGKTSHAAASPEKGINALDAVIQLFNGINALRQHVRSDVRIHGIITDGGNAANVVPGSASAQFYVRAADRAYLNEVVEKVKSIAHGAASMTGATLSMHNYELSYDNMLTNQTLSKRFTENLKAAGTEVVHPAKESYGSLDMGNVSQMCPSIHPYIGLDSPGLVFHTQELADLTITENSHRILGQGALAMAMTGYDLLTDEELLTSVKEEFEQLSK</sequence>
<proteinExistence type="inferred from homology"/>
<gene>
    <name evidence="3" type="ORF">ACFO0S_02470</name>
</gene>
<dbReference type="InterPro" id="IPR052030">
    <property type="entry name" value="Peptidase_M20/M20A_hydrolases"/>
</dbReference>
<dbReference type="InterPro" id="IPR002933">
    <property type="entry name" value="Peptidase_M20"/>
</dbReference>
<dbReference type="InterPro" id="IPR036264">
    <property type="entry name" value="Bact_exopeptidase_dim_dom"/>
</dbReference>
<dbReference type="Gene3D" id="3.40.630.10">
    <property type="entry name" value="Zn peptidases"/>
    <property type="match status" value="1"/>
</dbReference>
<reference evidence="4" key="1">
    <citation type="journal article" date="2019" name="Int. J. Syst. Evol. Microbiol.">
        <title>The Global Catalogue of Microorganisms (GCM) 10K type strain sequencing project: providing services to taxonomists for standard genome sequencing and annotation.</title>
        <authorList>
            <consortium name="The Broad Institute Genomics Platform"/>
            <consortium name="The Broad Institute Genome Sequencing Center for Infectious Disease"/>
            <person name="Wu L."/>
            <person name="Ma J."/>
        </authorList>
    </citation>
    <scope>NUCLEOTIDE SEQUENCE [LARGE SCALE GENOMIC DNA]</scope>
    <source>
        <strain evidence="4">CCUG 50353</strain>
    </source>
</reference>
<dbReference type="EMBL" id="JBHSEF010000009">
    <property type="protein sequence ID" value="MFC4353931.1"/>
    <property type="molecule type" value="Genomic_DNA"/>
</dbReference>
<evidence type="ECO:0000313" key="3">
    <source>
        <dbReference type="EMBL" id="MFC4353931.1"/>
    </source>
</evidence>
<dbReference type="Pfam" id="PF01546">
    <property type="entry name" value="Peptidase_M20"/>
    <property type="match status" value="1"/>
</dbReference>